<feature type="region of interest" description="Disordered" evidence="2">
    <location>
        <begin position="58"/>
        <end position="152"/>
    </location>
</feature>
<feature type="region of interest" description="Disordered" evidence="2">
    <location>
        <begin position="333"/>
        <end position="366"/>
    </location>
</feature>
<protein>
    <recommendedName>
        <fullName evidence="3">BAT2 N-terminal domain-containing protein</fullName>
    </recommendedName>
</protein>
<feature type="compositionally biased region" description="Polar residues" evidence="2">
    <location>
        <begin position="208"/>
        <end position="217"/>
    </location>
</feature>
<feature type="region of interest" description="Disordered" evidence="2">
    <location>
        <begin position="179"/>
        <end position="248"/>
    </location>
</feature>
<dbReference type="InterPro" id="IPR038808">
    <property type="entry name" value="MOS1-like"/>
</dbReference>
<dbReference type="GO" id="GO:0040029">
    <property type="term" value="P:epigenetic regulation of gene expression"/>
    <property type="evidence" value="ECO:0007669"/>
    <property type="project" value="TreeGrafter"/>
</dbReference>
<evidence type="ECO:0000256" key="2">
    <source>
        <dbReference type="SAM" id="MobiDB-lite"/>
    </source>
</evidence>
<dbReference type="Proteomes" id="UP000631114">
    <property type="component" value="Unassembled WGS sequence"/>
</dbReference>
<feature type="domain" description="BAT2 N-terminal" evidence="3">
    <location>
        <begin position="11"/>
        <end position="132"/>
    </location>
</feature>
<proteinExistence type="predicted"/>
<keyword evidence="5" id="KW-1185">Reference proteome</keyword>
<dbReference type="PANTHER" id="PTHR34805:SF1">
    <property type="entry name" value="PROTEIN MODIFIER OF SNC1 1"/>
    <property type="match status" value="1"/>
</dbReference>
<dbReference type="InterPro" id="IPR009738">
    <property type="entry name" value="BAT2_N"/>
</dbReference>
<feature type="compositionally biased region" description="Polar residues" evidence="2">
    <location>
        <begin position="58"/>
        <end position="79"/>
    </location>
</feature>
<dbReference type="OrthoDB" id="1939715at2759"/>
<gene>
    <name evidence="4" type="ORF">IFM89_017866</name>
</gene>
<sequence length="563" mass="60560">MSSSMITGERRWASARKGGMTSLGKITVPKPINLPSLRVENHGLDPVDLVPKGTISWGSKPSSSHAWGSQALSPSNTDGIGSPNRISGRPSSSGSGTRPSTAGSDKSHEPTGNAWGPSSRPSSASGVFSSNQTSMAAARPHSAETRPGSSQLSRFAEPMFENSAAWGAAGTAERLGVPSSKIDGFDLSSGDFPTLGTEKNTESHDQQGLRSVGQPASASGRLGTPKGRSEVSVTEVESADATTDKGSVNTWKRDSFPYIGEGVPPVADKWQREPQPYPNHNMPPQHFDPYHMIPVHNPPDGLWYRGPSSMPPYGPPGRPGGYPHESYGYYHPHPQHSARPLANSHTRTELNGPHSKHEGSCRPQMHDPYIRPVYPVRPGAYYRPAPYESFYGPPPAAFCNPSSQDASRMGVSNGPCIYNQYPSHNVHTHTGILQPRPSGQIPTNTPFVSEQVESVDYNTQRGPYKVLLKQHDSCEENDGVQKREHAPVSHTPYLERGKRPGVLGEDGFQVDCTNDEQVVTAKNAGYGEASSQSADSQGGCFEIPAGVSFCGDTDKAKLVRIFY</sequence>
<feature type="compositionally biased region" description="Polar residues" evidence="2">
    <location>
        <begin position="119"/>
        <end position="135"/>
    </location>
</feature>
<keyword evidence="1" id="KW-0597">Phosphoprotein</keyword>
<evidence type="ECO:0000256" key="1">
    <source>
        <dbReference type="ARBA" id="ARBA00022553"/>
    </source>
</evidence>
<feature type="compositionally biased region" description="Low complexity" evidence="2">
    <location>
        <begin position="81"/>
        <end position="104"/>
    </location>
</feature>
<feature type="compositionally biased region" description="Basic and acidic residues" evidence="2">
    <location>
        <begin position="355"/>
        <end position="366"/>
    </location>
</feature>
<accession>A0A835J0T1</accession>
<comment type="caution">
    <text evidence="4">The sequence shown here is derived from an EMBL/GenBank/DDBJ whole genome shotgun (WGS) entry which is preliminary data.</text>
</comment>
<organism evidence="4 5">
    <name type="scientific">Coptis chinensis</name>
    <dbReference type="NCBI Taxonomy" id="261450"/>
    <lineage>
        <taxon>Eukaryota</taxon>
        <taxon>Viridiplantae</taxon>
        <taxon>Streptophyta</taxon>
        <taxon>Embryophyta</taxon>
        <taxon>Tracheophyta</taxon>
        <taxon>Spermatophyta</taxon>
        <taxon>Magnoliopsida</taxon>
        <taxon>Ranunculales</taxon>
        <taxon>Ranunculaceae</taxon>
        <taxon>Coptidoideae</taxon>
        <taxon>Coptis</taxon>
    </lineage>
</organism>
<evidence type="ECO:0000313" key="4">
    <source>
        <dbReference type="EMBL" id="KAF9625063.1"/>
    </source>
</evidence>
<evidence type="ECO:0000259" key="3">
    <source>
        <dbReference type="Pfam" id="PF07001"/>
    </source>
</evidence>
<dbReference type="AlphaFoldDB" id="A0A835J0T1"/>
<dbReference type="Pfam" id="PF07001">
    <property type="entry name" value="BAT2_N"/>
    <property type="match status" value="1"/>
</dbReference>
<dbReference type="EMBL" id="JADFTS010000001">
    <property type="protein sequence ID" value="KAF9625063.1"/>
    <property type="molecule type" value="Genomic_DNA"/>
</dbReference>
<evidence type="ECO:0000313" key="5">
    <source>
        <dbReference type="Proteomes" id="UP000631114"/>
    </source>
</evidence>
<feature type="region of interest" description="Disordered" evidence="2">
    <location>
        <begin position="1"/>
        <end position="29"/>
    </location>
</feature>
<name>A0A835J0T1_9MAGN</name>
<reference evidence="4 5" key="1">
    <citation type="submission" date="2020-10" db="EMBL/GenBank/DDBJ databases">
        <title>The Coptis chinensis genome and diversification of protoberbering-type alkaloids.</title>
        <authorList>
            <person name="Wang B."/>
            <person name="Shu S."/>
            <person name="Song C."/>
            <person name="Liu Y."/>
        </authorList>
    </citation>
    <scope>NUCLEOTIDE SEQUENCE [LARGE SCALE GENOMIC DNA]</scope>
    <source>
        <strain evidence="4">HL-2020</strain>
        <tissue evidence="4">Leaf</tissue>
    </source>
</reference>
<dbReference type="PANTHER" id="PTHR34805">
    <property type="entry name" value="PROTEIN MODIFIER OF SNC1 1"/>
    <property type="match status" value="1"/>
</dbReference>